<proteinExistence type="predicted"/>
<evidence type="ECO:0000313" key="1">
    <source>
        <dbReference type="EMBL" id="RKF59304.1"/>
    </source>
</evidence>
<dbReference type="OrthoDB" id="3585330at2759"/>
<gene>
    <name evidence="1" type="ORF">GcC1_176022</name>
</gene>
<dbReference type="EMBL" id="MCBR01017631">
    <property type="protein sequence ID" value="RKF59304.1"/>
    <property type="molecule type" value="Genomic_DNA"/>
</dbReference>
<evidence type="ECO:0000313" key="2">
    <source>
        <dbReference type="Proteomes" id="UP000285405"/>
    </source>
</evidence>
<sequence length="229" mass="26103">MTSKIQKIIFEHPEAEASPTFSLDETKTRYSVDTRNCYNGRKRDCDAWTGKYEPVIELAHEKKSALIIRGNPSSASTDVGVKITNLLSMTCSPDLAPTYKDDFEQFTATLCSRSRRGGYEDDLHDKFWPLLDNSFPSNSRSFSGEYYPPTHLEYYLQEVDAGVNQLARWSIGMKDLTSVNPVEFRITLRNFRDQTGENPLRVWAVKLNTVISLIRDIQFDIEAGISNLD</sequence>
<dbReference type="AlphaFoldDB" id="A0A420HPD0"/>
<protein>
    <submittedName>
        <fullName evidence="1">Uncharacterized protein</fullName>
    </submittedName>
</protein>
<comment type="caution">
    <text evidence="1">The sequence shown here is derived from an EMBL/GenBank/DDBJ whole genome shotgun (WGS) entry which is preliminary data.</text>
</comment>
<name>A0A420HPD0_9PEZI</name>
<dbReference type="Proteomes" id="UP000285405">
    <property type="component" value="Unassembled WGS sequence"/>
</dbReference>
<accession>A0A420HPD0</accession>
<reference evidence="1 2" key="1">
    <citation type="journal article" date="2018" name="BMC Genomics">
        <title>Comparative genome analyses reveal sequence features reflecting distinct modes of host-adaptation between dicot and monocot powdery mildew.</title>
        <authorList>
            <person name="Wu Y."/>
            <person name="Ma X."/>
            <person name="Pan Z."/>
            <person name="Kale S.D."/>
            <person name="Song Y."/>
            <person name="King H."/>
            <person name="Zhang Q."/>
            <person name="Presley C."/>
            <person name="Deng X."/>
            <person name="Wei C.I."/>
            <person name="Xiao S."/>
        </authorList>
    </citation>
    <scope>NUCLEOTIDE SEQUENCE [LARGE SCALE GENOMIC DNA]</scope>
    <source>
        <strain evidence="1">UCSC1</strain>
    </source>
</reference>
<organism evidence="1 2">
    <name type="scientific">Golovinomyces cichoracearum</name>
    <dbReference type="NCBI Taxonomy" id="62708"/>
    <lineage>
        <taxon>Eukaryota</taxon>
        <taxon>Fungi</taxon>
        <taxon>Dikarya</taxon>
        <taxon>Ascomycota</taxon>
        <taxon>Pezizomycotina</taxon>
        <taxon>Leotiomycetes</taxon>
        <taxon>Erysiphales</taxon>
        <taxon>Erysiphaceae</taxon>
        <taxon>Golovinomyces</taxon>
    </lineage>
</organism>